<dbReference type="EnsemblMetazoa" id="AALFPA23_005268.R6685">
    <property type="protein sequence ID" value="AALFPA23_005268.P6685"/>
    <property type="gene ID" value="AALFPA23_005268"/>
</dbReference>
<dbReference type="RefSeq" id="XP_062701159.1">
    <property type="nucleotide sequence ID" value="XM_062845175.1"/>
</dbReference>
<evidence type="ECO:0008006" key="4">
    <source>
        <dbReference type="Google" id="ProtNLM"/>
    </source>
</evidence>
<accession>A0ABM1Y387</accession>
<feature type="compositionally biased region" description="Basic residues" evidence="1">
    <location>
        <begin position="280"/>
        <end position="292"/>
    </location>
</feature>
<reference evidence="3" key="1">
    <citation type="journal article" date="2015" name="Proc. Natl. Acad. Sci. U.S.A.">
        <title>Genome sequence of the Asian Tiger mosquito, Aedes albopictus, reveals insights into its biology, genetics, and evolution.</title>
        <authorList>
            <person name="Chen X.G."/>
            <person name="Jiang X."/>
            <person name="Gu J."/>
            <person name="Xu M."/>
            <person name="Wu Y."/>
            <person name="Deng Y."/>
            <person name="Zhang C."/>
            <person name="Bonizzoni M."/>
            <person name="Dermauw W."/>
            <person name="Vontas J."/>
            <person name="Armbruster P."/>
            <person name="Huang X."/>
            <person name="Yang Y."/>
            <person name="Zhang H."/>
            <person name="He W."/>
            <person name="Peng H."/>
            <person name="Liu Y."/>
            <person name="Wu K."/>
            <person name="Chen J."/>
            <person name="Lirakis M."/>
            <person name="Topalis P."/>
            <person name="Van Leeuwen T."/>
            <person name="Hall A.B."/>
            <person name="Jiang X."/>
            <person name="Thorpe C."/>
            <person name="Mueller R.L."/>
            <person name="Sun C."/>
            <person name="Waterhouse R.M."/>
            <person name="Yan G."/>
            <person name="Tu Z.J."/>
            <person name="Fang X."/>
            <person name="James A.A."/>
        </authorList>
    </citation>
    <scope>NUCLEOTIDE SEQUENCE [LARGE SCALE GENOMIC DNA]</scope>
    <source>
        <strain evidence="3">Foshan</strain>
    </source>
</reference>
<evidence type="ECO:0000313" key="3">
    <source>
        <dbReference type="Proteomes" id="UP000069940"/>
    </source>
</evidence>
<dbReference type="EnsemblMetazoa" id="AALFPA23_005268.R6684">
    <property type="protein sequence ID" value="AALFPA23_005268.P6684"/>
    <property type="gene ID" value="AALFPA23_005268"/>
</dbReference>
<evidence type="ECO:0000313" key="2">
    <source>
        <dbReference type="EnsemblMetazoa" id="AALFPA23_005268.P6684"/>
    </source>
</evidence>
<keyword evidence="3" id="KW-1185">Reference proteome</keyword>
<dbReference type="PANTHER" id="PTHR46486">
    <property type="entry name" value="CCHC-TYPE DOMAIN-CONTAINING PROTEIN"/>
    <property type="match status" value="1"/>
</dbReference>
<feature type="region of interest" description="Disordered" evidence="1">
    <location>
        <begin position="198"/>
        <end position="292"/>
    </location>
</feature>
<organism evidence="2 3">
    <name type="scientific">Aedes albopictus</name>
    <name type="common">Asian tiger mosquito</name>
    <name type="synonym">Stegomyia albopicta</name>
    <dbReference type="NCBI Taxonomy" id="7160"/>
    <lineage>
        <taxon>Eukaryota</taxon>
        <taxon>Metazoa</taxon>
        <taxon>Ecdysozoa</taxon>
        <taxon>Arthropoda</taxon>
        <taxon>Hexapoda</taxon>
        <taxon>Insecta</taxon>
        <taxon>Pterygota</taxon>
        <taxon>Neoptera</taxon>
        <taxon>Endopterygota</taxon>
        <taxon>Diptera</taxon>
        <taxon>Nematocera</taxon>
        <taxon>Culicoidea</taxon>
        <taxon>Culicidae</taxon>
        <taxon>Culicinae</taxon>
        <taxon>Aedini</taxon>
        <taxon>Aedes</taxon>
        <taxon>Stegomyia</taxon>
    </lineage>
</organism>
<dbReference type="GeneID" id="134285115"/>
<name>A0ABM1Y387_AEDAL</name>
<reference evidence="2" key="2">
    <citation type="submission" date="2025-05" db="UniProtKB">
        <authorList>
            <consortium name="EnsemblMetazoa"/>
        </authorList>
    </citation>
    <scope>IDENTIFICATION</scope>
    <source>
        <strain evidence="2">Foshan</strain>
    </source>
</reference>
<evidence type="ECO:0000256" key="1">
    <source>
        <dbReference type="SAM" id="MobiDB-lite"/>
    </source>
</evidence>
<dbReference type="PANTHER" id="PTHR46486:SF1">
    <property type="entry name" value="CCHC-TYPE DOMAIN-CONTAINING PROTEIN"/>
    <property type="match status" value="1"/>
</dbReference>
<dbReference type="Proteomes" id="UP000069940">
    <property type="component" value="Unassembled WGS sequence"/>
</dbReference>
<feature type="compositionally biased region" description="Polar residues" evidence="1">
    <location>
        <begin position="235"/>
        <end position="251"/>
    </location>
</feature>
<proteinExistence type="predicted"/>
<dbReference type="RefSeq" id="XP_062701160.1">
    <property type="nucleotide sequence ID" value="XM_062845176.1"/>
</dbReference>
<protein>
    <recommendedName>
        <fullName evidence="4">Translation elongation factor ef-1 alpha/tu</fullName>
    </recommendedName>
</protein>
<sequence length="314" mass="34989">MSCIRKNTLVVDFSVLPTRPELGKIECFLEKEIKLNLADAKCIQLHNTRNCVFIEMIDNETALRYEKAHNIQRSIVCNGKPFKIPVYVDSEAVTVRVCDLPPSIPHVAVAEQMRRFGDVVSIQGERWKNYFPGVFNGVRVLQIRLKQPIPSFITISNEIATVFYPNQVKTCRWCCKPVHPQQKCLEVTNIHPAAAAAAVTHQSPSTEQKFDEADFPPISPSVEARGKRAFAESEPQPNNVATSLVQQQRTNTDGDDDDDVGNDHDDSSSSPYESCDGTNKRRLSTKRGKEKKKVCGAILGSQSDCDSNSSVILL</sequence>